<protein>
    <submittedName>
        <fullName evidence="4">Uncharacterized protein</fullName>
    </submittedName>
</protein>
<keyword evidence="2" id="KW-1133">Transmembrane helix</keyword>
<sequence>MEIFVNVLVLLAMIALGVLLIHLLNSQHDDRIAAFHYADRFAAFHQARSRPTGPGTGAAPGSERGEPDAPREAAGRHRQ</sequence>
<accession>A0A4D4MU20</accession>
<dbReference type="Proteomes" id="UP000302139">
    <property type="component" value="Unassembled WGS sequence"/>
</dbReference>
<keyword evidence="2" id="KW-0472">Membrane</keyword>
<evidence type="ECO:0000256" key="1">
    <source>
        <dbReference type="SAM" id="MobiDB-lite"/>
    </source>
</evidence>
<dbReference type="AlphaFoldDB" id="A0A4D4MU20"/>
<evidence type="ECO:0000313" key="6">
    <source>
        <dbReference type="Proteomes" id="UP000302139"/>
    </source>
</evidence>
<dbReference type="Proteomes" id="UP000299211">
    <property type="component" value="Unassembled WGS sequence"/>
</dbReference>
<keyword evidence="2" id="KW-0812">Transmembrane</keyword>
<feature type="compositionally biased region" description="Basic and acidic residues" evidence="1">
    <location>
        <begin position="63"/>
        <end position="79"/>
    </location>
</feature>
<comment type="caution">
    <text evidence="4">The sequence shown here is derived from an EMBL/GenBank/DDBJ whole genome shotgun (WGS) entry which is preliminary data.</text>
</comment>
<evidence type="ECO:0000313" key="4">
    <source>
        <dbReference type="EMBL" id="GDY74935.1"/>
    </source>
</evidence>
<evidence type="ECO:0000256" key="2">
    <source>
        <dbReference type="SAM" id="Phobius"/>
    </source>
</evidence>
<evidence type="ECO:0000313" key="3">
    <source>
        <dbReference type="EMBL" id="GDY64874.1"/>
    </source>
</evidence>
<feature type="region of interest" description="Disordered" evidence="1">
    <location>
        <begin position="46"/>
        <end position="79"/>
    </location>
</feature>
<feature type="transmembrane region" description="Helical" evidence="2">
    <location>
        <begin position="6"/>
        <end position="24"/>
    </location>
</feature>
<dbReference type="STRING" id="33903.AQJ43_21950"/>
<gene>
    <name evidence="3" type="ORF">SAV14893_042670</name>
    <name evidence="4" type="ORF">SAV31267_044200</name>
</gene>
<feature type="compositionally biased region" description="Low complexity" evidence="1">
    <location>
        <begin position="51"/>
        <end position="61"/>
    </location>
</feature>
<proteinExistence type="predicted"/>
<name>A0A4D4MU20_STRAX</name>
<dbReference type="EMBL" id="BJHY01000001">
    <property type="protein sequence ID" value="GDY74935.1"/>
    <property type="molecule type" value="Genomic_DNA"/>
</dbReference>
<dbReference type="EMBL" id="BJHX01000001">
    <property type="protein sequence ID" value="GDY64874.1"/>
    <property type="molecule type" value="Genomic_DNA"/>
</dbReference>
<reference evidence="4 5" key="1">
    <citation type="submission" date="2019-04" db="EMBL/GenBank/DDBJ databases">
        <title>Draft genome sequences of Streptomyces avermitilis ATCC 31267.</title>
        <authorList>
            <person name="Komaki H."/>
            <person name="Tamura T."/>
            <person name="Hosoyama A."/>
        </authorList>
    </citation>
    <scope>NUCLEOTIDE SEQUENCE [LARGE SCALE GENOMIC DNA]</scope>
    <source>
        <strain evidence="4 5">ATCC 31267</strain>
    </source>
</reference>
<organism evidence="4 5">
    <name type="scientific">Streptomyces avermitilis</name>
    <dbReference type="NCBI Taxonomy" id="33903"/>
    <lineage>
        <taxon>Bacteria</taxon>
        <taxon>Bacillati</taxon>
        <taxon>Actinomycetota</taxon>
        <taxon>Actinomycetes</taxon>
        <taxon>Kitasatosporales</taxon>
        <taxon>Streptomycetaceae</taxon>
        <taxon>Streptomyces</taxon>
    </lineage>
</organism>
<dbReference type="GeneID" id="43933274"/>
<reference evidence="3 6" key="2">
    <citation type="submission" date="2019-04" db="EMBL/GenBank/DDBJ databases">
        <title>Draft genome sequences of Streptomyces avermitilis NBRC 14893.</title>
        <authorList>
            <person name="Komaki H."/>
            <person name="Tamura T."/>
            <person name="Hosoyama A."/>
        </authorList>
    </citation>
    <scope>NUCLEOTIDE SEQUENCE [LARGE SCALE GENOMIC DNA]</scope>
    <source>
        <strain evidence="3 6">NBRC 14893</strain>
    </source>
</reference>
<evidence type="ECO:0000313" key="5">
    <source>
        <dbReference type="Proteomes" id="UP000299211"/>
    </source>
</evidence>
<dbReference type="RefSeq" id="WP_010986208.1">
    <property type="nucleotide sequence ID" value="NZ_BAABTN010000003.1"/>
</dbReference>